<keyword evidence="9" id="KW-1185">Reference proteome</keyword>
<dbReference type="GO" id="GO:0003677">
    <property type="term" value="F:DNA binding"/>
    <property type="evidence" value="ECO:0007669"/>
    <property type="project" value="UniProtKB-KW"/>
</dbReference>
<name>A0A4S4MRP8_9APHY</name>
<dbReference type="GO" id="GO:0005694">
    <property type="term" value="C:chromosome"/>
    <property type="evidence" value="ECO:0007669"/>
    <property type="project" value="TreeGrafter"/>
</dbReference>
<evidence type="ECO:0000256" key="5">
    <source>
        <dbReference type="ARBA" id="ARBA00034808"/>
    </source>
</evidence>
<dbReference type="Proteomes" id="UP000308730">
    <property type="component" value="Unassembled WGS sequence"/>
</dbReference>
<dbReference type="GO" id="GO:0000724">
    <property type="term" value="P:double-strand break repair via homologous recombination"/>
    <property type="evidence" value="ECO:0007669"/>
    <property type="project" value="TreeGrafter"/>
</dbReference>
<dbReference type="EC" id="5.6.2.4" evidence="5"/>
<proteinExistence type="inferred from homology"/>
<feature type="compositionally biased region" description="Basic residues" evidence="6">
    <location>
        <begin position="576"/>
        <end position="587"/>
    </location>
</feature>
<evidence type="ECO:0000313" key="9">
    <source>
        <dbReference type="Proteomes" id="UP000308730"/>
    </source>
</evidence>
<dbReference type="GO" id="GO:0043138">
    <property type="term" value="F:3'-5' DNA helicase activity"/>
    <property type="evidence" value="ECO:0007669"/>
    <property type="project" value="UniProtKB-EC"/>
</dbReference>
<evidence type="ECO:0000256" key="3">
    <source>
        <dbReference type="ARBA" id="ARBA00023235"/>
    </source>
</evidence>
<dbReference type="AlphaFoldDB" id="A0A4S4MRP8"/>
<dbReference type="InterPro" id="IPR001650">
    <property type="entry name" value="Helicase_C-like"/>
</dbReference>
<reference evidence="8 9" key="1">
    <citation type="submission" date="2019-02" db="EMBL/GenBank/DDBJ databases">
        <title>Genome sequencing of the rare red list fungi Antrodiella citrinella (Flaviporus citrinellus).</title>
        <authorList>
            <person name="Buettner E."/>
            <person name="Kellner H."/>
        </authorList>
    </citation>
    <scope>NUCLEOTIDE SEQUENCE [LARGE SCALE GENOMIC DNA]</scope>
    <source>
        <strain evidence="8 9">DSM 108506</strain>
    </source>
</reference>
<dbReference type="PANTHER" id="PTHR13710">
    <property type="entry name" value="DNA HELICASE RECQ FAMILY MEMBER"/>
    <property type="match status" value="1"/>
</dbReference>
<sequence>MYVAELARVGLKATSLDADSLSDARKNNISLLRDVAECKYSLVAVSPERLTSPEFGKILACELLRKSLVLYAIDEAHVVVPWSKLFRKDYGNISKARTRIPLIVPLLAMTATSQQGDPETNLIRLLGFRNGFKTIRLLREQKNLQLVYATLTHTLGLAEFSDIAWVAEGKYKTIIYCSTIEMCDRVASYLWKLRPATAPRYRNIRVYSSFMSSKANRQTIHDFDNNPDTFVIIATVKLALGVDVRKAQICMNLGLPETVEQDTQQKGRAGRDRTIDAVGITYVEKRYTDAVRKEWEAENADPDERPKNPPQIGKDIDPGLRRLVRAHVSRSCLNAESNRIFGESSPTSCASCSEAQRRLPCSSCIYRPPFVLAIKDHITAQIRKIEARAQMDNNEPAPLPVRWKWLADRASHKALTAEMRVRAGAVVDRYSRSRWLTKTTPYHHLIPYTAHIPGPMFNTLLDQFHLIRTRKALDEVLAGWTYLEDDGDCLFTTLETHQKIFDAEHIKAAALKAAKTADTKKRHAAAKEVAQVDVEAESQVVEPTATLTVAQKRTRKRKSDQMNVQDTLRVPLSPSKNRRQPPRRCRK</sequence>
<comment type="caution">
    <text evidence="8">The sequence shown here is derived from an EMBL/GenBank/DDBJ whole genome shotgun (WGS) entry which is preliminary data.</text>
</comment>
<protein>
    <recommendedName>
        <fullName evidence="5">DNA 3'-5' helicase</fullName>
        <ecNumber evidence="5">5.6.2.4</ecNumber>
    </recommendedName>
</protein>
<dbReference type="Pfam" id="PF00271">
    <property type="entry name" value="Helicase_C"/>
    <property type="match status" value="1"/>
</dbReference>
<dbReference type="PROSITE" id="PS51194">
    <property type="entry name" value="HELICASE_CTER"/>
    <property type="match status" value="1"/>
</dbReference>
<evidence type="ECO:0000256" key="1">
    <source>
        <dbReference type="ARBA" id="ARBA00005446"/>
    </source>
</evidence>
<dbReference type="PANTHER" id="PTHR13710:SF105">
    <property type="entry name" value="ATP-DEPENDENT DNA HELICASE Q1"/>
    <property type="match status" value="1"/>
</dbReference>
<dbReference type="GO" id="GO:0009378">
    <property type="term" value="F:four-way junction helicase activity"/>
    <property type="evidence" value="ECO:0007669"/>
    <property type="project" value="TreeGrafter"/>
</dbReference>
<dbReference type="EMBL" id="SGPM01000212">
    <property type="protein sequence ID" value="THH27968.1"/>
    <property type="molecule type" value="Genomic_DNA"/>
</dbReference>
<dbReference type="GO" id="GO:0005737">
    <property type="term" value="C:cytoplasm"/>
    <property type="evidence" value="ECO:0007669"/>
    <property type="project" value="TreeGrafter"/>
</dbReference>
<feature type="domain" description="Helicase C-terminal" evidence="7">
    <location>
        <begin position="159"/>
        <end position="313"/>
    </location>
</feature>
<evidence type="ECO:0000256" key="6">
    <source>
        <dbReference type="SAM" id="MobiDB-lite"/>
    </source>
</evidence>
<evidence type="ECO:0000259" key="7">
    <source>
        <dbReference type="PROSITE" id="PS51194"/>
    </source>
</evidence>
<dbReference type="Gene3D" id="3.40.50.300">
    <property type="entry name" value="P-loop containing nucleotide triphosphate hydrolases"/>
    <property type="match status" value="2"/>
</dbReference>
<feature type="compositionally biased region" description="Basic and acidic residues" evidence="6">
    <location>
        <begin position="294"/>
        <end position="307"/>
    </location>
</feature>
<feature type="region of interest" description="Disordered" evidence="6">
    <location>
        <begin position="549"/>
        <end position="587"/>
    </location>
</feature>
<dbReference type="SUPFAM" id="SSF52540">
    <property type="entry name" value="P-loop containing nucleoside triphosphate hydrolases"/>
    <property type="match status" value="1"/>
</dbReference>
<evidence type="ECO:0000313" key="8">
    <source>
        <dbReference type="EMBL" id="THH27968.1"/>
    </source>
</evidence>
<comment type="similarity">
    <text evidence="1">Belongs to the helicase family. RecQ subfamily.</text>
</comment>
<comment type="catalytic activity">
    <reaction evidence="4">
        <text>Couples ATP hydrolysis with the unwinding of duplex DNA by translocating in the 3'-5' direction.</text>
        <dbReference type="EC" id="5.6.2.4"/>
    </reaction>
</comment>
<dbReference type="InterPro" id="IPR027417">
    <property type="entry name" value="P-loop_NTPase"/>
</dbReference>
<dbReference type="SMART" id="SM00490">
    <property type="entry name" value="HELICc"/>
    <property type="match status" value="1"/>
</dbReference>
<gene>
    <name evidence="8" type="ORF">EUX98_g6232</name>
</gene>
<dbReference type="OrthoDB" id="2790700at2759"/>
<organism evidence="8 9">
    <name type="scientific">Antrodiella citrinella</name>
    <dbReference type="NCBI Taxonomy" id="2447956"/>
    <lineage>
        <taxon>Eukaryota</taxon>
        <taxon>Fungi</taxon>
        <taxon>Dikarya</taxon>
        <taxon>Basidiomycota</taxon>
        <taxon>Agaricomycotina</taxon>
        <taxon>Agaricomycetes</taxon>
        <taxon>Polyporales</taxon>
        <taxon>Steccherinaceae</taxon>
        <taxon>Antrodiella</taxon>
    </lineage>
</organism>
<keyword evidence="3" id="KW-0413">Isomerase</keyword>
<evidence type="ECO:0000256" key="4">
    <source>
        <dbReference type="ARBA" id="ARBA00034617"/>
    </source>
</evidence>
<keyword evidence="2" id="KW-0238">DNA-binding</keyword>
<feature type="region of interest" description="Disordered" evidence="6">
    <location>
        <begin position="294"/>
        <end position="318"/>
    </location>
</feature>
<evidence type="ECO:0000256" key="2">
    <source>
        <dbReference type="ARBA" id="ARBA00023125"/>
    </source>
</evidence>
<accession>A0A4S4MRP8</accession>